<sequence length="78" mass="8462">MALIFCRTPFATINKVASLVLELDTAMSVAENGIALTKQKIDPDAMDLLASNGRLSNFEKTRMMQEGLCFQCGGLHVA</sequence>
<name>A0A180GCN5_PUCT1</name>
<reference evidence="2 3" key="3">
    <citation type="journal article" date="2017" name="G3 (Bethesda)">
        <title>Comparative analysis highlights variable genome content of wheat rusts and divergence of the mating loci.</title>
        <authorList>
            <person name="Cuomo C.A."/>
            <person name="Bakkeren G."/>
            <person name="Khalil H.B."/>
            <person name="Panwar V."/>
            <person name="Joly D."/>
            <person name="Linning R."/>
            <person name="Sakthikumar S."/>
            <person name="Song X."/>
            <person name="Adiconis X."/>
            <person name="Fan L."/>
            <person name="Goldberg J.M."/>
            <person name="Levin J.Z."/>
            <person name="Young S."/>
            <person name="Zeng Q."/>
            <person name="Anikster Y."/>
            <person name="Bruce M."/>
            <person name="Wang M."/>
            <person name="Yin C."/>
            <person name="McCallum B."/>
            <person name="Szabo L.J."/>
            <person name="Hulbert S."/>
            <person name="Chen X."/>
            <person name="Fellers J.P."/>
        </authorList>
    </citation>
    <scope>NUCLEOTIDE SEQUENCE</scope>
    <source>
        <strain evidence="2">isolate 1-1 / race 1 (BBBD)</strain>
        <strain evidence="3">Isolate 1-1 / race 1 (BBBD)</strain>
    </source>
</reference>
<evidence type="ECO:0000313" key="1">
    <source>
        <dbReference type="EMBL" id="OAV89683.1"/>
    </source>
</evidence>
<protein>
    <submittedName>
        <fullName evidence="1 2">Uncharacterized protein</fullName>
    </submittedName>
</protein>
<evidence type="ECO:0000313" key="3">
    <source>
        <dbReference type="Proteomes" id="UP000005240"/>
    </source>
</evidence>
<dbReference type="EnsemblFungi" id="PTTG_28607-t43_1">
    <property type="protein sequence ID" value="PTTG_28607-t43_1-p1"/>
    <property type="gene ID" value="PTTG_28607"/>
</dbReference>
<keyword evidence="3" id="KW-1185">Reference proteome</keyword>
<dbReference type="AlphaFoldDB" id="A0A180GCN5"/>
<proteinExistence type="predicted"/>
<reference evidence="1" key="2">
    <citation type="submission" date="2016-05" db="EMBL/GenBank/DDBJ databases">
        <title>Comparative analysis highlights variable genome content of wheat rusts and divergence of the mating loci.</title>
        <authorList>
            <person name="Cuomo C.A."/>
            <person name="Bakkeren G."/>
            <person name="Szabo L."/>
            <person name="Khalil H."/>
            <person name="Joly D."/>
            <person name="Goldberg J."/>
            <person name="Young S."/>
            <person name="Zeng Q."/>
            <person name="Fellers J."/>
        </authorList>
    </citation>
    <scope>NUCLEOTIDE SEQUENCE [LARGE SCALE GENOMIC DNA]</scope>
    <source>
        <strain evidence="1">1-1 BBBD Race 1</strain>
    </source>
</reference>
<dbReference type="STRING" id="630390.A0A180GCN5"/>
<organism evidence="1">
    <name type="scientific">Puccinia triticina (isolate 1-1 / race 1 (BBBD))</name>
    <name type="common">Brown leaf rust fungus</name>
    <dbReference type="NCBI Taxonomy" id="630390"/>
    <lineage>
        <taxon>Eukaryota</taxon>
        <taxon>Fungi</taxon>
        <taxon>Dikarya</taxon>
        <taxon>Basidiomycota</taxon>
        <taxon>Pucciniomycotina</taxon>
        <taxon>Pucciniomycetes</taxon>
        <taxon>Pucciniales</taxon>
        <taxon>Pucciniaceae</taxon>
        <taxon>Puccinia</taxon>
    </lineage>
</organism>
<reference evidence="2" key="4">
    <citation type="submission" date="2025-05" db="UniProtKB">
        <authorList>
            <consortium name="EnsemblFungi"/>
        </authorList>
    </citation>
    <scope>IDENTIFICATION</scope>
    <source>
        <strain evidence="2">isolate 1-1 / race 1 (BBBD)</strain>
    </source>
</reference>
<accession>A0A180GCN5</accession>
<reference evidence="1" key="1">
    <citation type="submission" date="2009-11" db="EMBL/GenBank/DDBJ databases">
        <authorList>
            <consortium name="The Broad Institute Genome Sequencing Platform"/>
            <person name="Ward D."/>
            <person name="Feldgarden M."/>
            <person name="Earl A."/>
            <person name="Young S.K."/>
            <person name="Zeng Q."/>
            <person name="Koehrsen M."/>
            <person name="Alvarado L."/>
            <person name="Berlin A."/>
            <person name="Bochicchio J."/>
            <person name="Borenstein D."/>
            <person name="Chapman S.B."/>
            <person name="Chen Z."/>
            <person name="Engels R."/>
            <person name="Freedman E."/>
            <person name="Gellesch M."/>
            <person name="Goldberg J."/>
            <person name="Griggs A."/>
            <person name="Gujja S."/>
            <person name="Heilman E."/>
            <person name="Heiman D."/>
            <person name="Hepburn T."/>
            <person name="Howarth C."/>
            <person name="Jen D."/>
            <person name="Larson L."/>
            <person name="Lewis B."/>
            <person name="Mehta T."/>
            <person name="Park D."/>
            <person name="Pearson M."/>
            <person name="Roberts A."/>
            <person name="Saif S."/>
            <person name="Shea T."/>
            <person name="Shenoy N."/>
            <person name="Sisk P."/>
            <person name="Stolte C."/>
            <person name="Sykes S."/>
            <person name="Thomson T."/>
            <person name="Walk T."/>
            <person name="White J."/>
            <person name="Yandava C."/>
            <person name="Izard J."/>
            <person name="Baranova O.V."/>
            <person name="Blanton J.M."/>
            <person name="Tanner A.C."/>
            <person name="Dewhirst F.E."/>
            <person name="Haas B."/>
            <person name="Nusbaum C."/>
            <person name="Birren B."/>
        </authorList>
    </citation>
    <scope>NUCLEOTIDE SEQUENCE [LARGE SCALE GENOMIC DNA]</scope>
    <source>
        <strain evidence="1">1-1 BBBD Race 1</strain>
    </source>
</reference>
<evidence type="ECO:0000313" key="2">
    <source>
        <dbReference type="EnsemblFungi" id="PTTG_28607-t43_1-p1"/>
    </source>
</evidence>
<dbReference type="Proteomes" id="UP000005240">
    <property type="component" value="Unassembled WGS sequence"/>
</dbReference>
<dbReference type="OrthoDB" id="2895259at2759"/>
<dbReference type="EMBL" id="ADAS02000121">
    <property type="protein sequence ID" value="OAV89683.1"/>
    <property type="molecule type" value="Genomic_DNA"/>
</dbReference>
<gene>
    <name evidence="1" type="ORF">PTTG_28607</name>
</gene>
<dbReference type="VEuPathDB" id="FungiDB:PTTG_28607"/>